<comment type="subunit">
    <text evidence="10">Component of some SAGA transcription coactivator-HAT complexes.</text>
</comment>
<dbReference type="GO" id="GO:0003713">
    <property type="term" value="F:transcription coactivator activity"/>
    <property type="evidence" value="ECO:0007669"/>
    <property type="project" value="TreeGrafter"/>
</dbReference>
<feature type="region of interest" description="Disordered" evidence="11">
    <location>
        <begin position="178"/>
        <end position="265"/>
    </location>
</feature>
<dbReference type="GO" id="GO:0000124">
    <property type="term" value="C:SAGA complex"/>
    <property type="evidence" value="ECO:0007669"/>
    <property type="project" value="TreeGrafter"/>
</dbReference>
<evidence type="ECO:0000256" key="9">
    <source>
        <dbReference type="ARBA" id="ARBA00023242"/>
    </source>
</evidence>
<accession>A0A023EYT5</accession>
<comment type="subcellular location">
    <subcellularLocation>
        <location evidence="1 10">Nucleus</location>
    </subcellularLocation>
</comment>
<keyword evidence="8" id="KW-0804">Transcription</keyword>
<evidence type="ECO:0000256" key="8">
    <source>
        <dbReference type="ARBA" id="ARBA00023163"/>
    </source>
</evidence>
<dbReference type="PANTHER" id="PTHR46367:SF1">
    <property type="entry name" value="ATAXIN-7-LIKE PROTEIN 3"/>
    <property type="match status" value="1"/>
</dbReference>
<dbReference type="PANTHER" id="PTHR46367">
    <property type="entry name" value="ATAXIN-7-LIKE PROTEIN 3"/>
    <property type="match status" value="1"/>
</dbReference>
<dbReference type="Pfam" id="PF08209">
    <property type="entry name" value="Sgf11"/>
    <property type="match status" value="1"/>
</dbReference>
<name>A0A023EYT5_TRIIF</name>
<dbReference type="GO" id="GO:0006325">
    <property type="term" value="P:chromatin organization"/>
    <property type="evidence" value="ECO:0007669"/>
    <property type="project" value="UniProtKB-KW"/>
</dbReference>
<feature type="compositionally biased region" description="Basic residues" evidence="11">
    <location>
        <begin position="249"/>
        <end position="265"/>
    </location>
</feature>
<comment type="similarity">
    <text evidence="10">Belongs to the SGF11 family.</text>
</comment>
<feature type="compositionally biased region" description="Polar residues" evidence="11">
    <location>
        <begin position="205"/>
        <end position="215"/>
    </location>
</feature>
<reference evidence="12" key="1">
    <citation type="journal article" date="2014" name="PLoS Negl. Trop. Dis.">
        <title>An updated insight into the Sialotranscriptome of Triatoma infestans: developmental stage and geographic variations.</title>
        <authorList>
            <person name="Schwarz A."/>
            <person name="Medrano-Mercado N."/>
            <person name="Schaub G.A."/>
            <person name="Struchiner C.J."/>
            <person name="Bargues M.D."/>
            <person name="Levy M.Z."/>
            <person name="Ribeiro J.M."/>
        </authorList>
    </citation>
    <scope>NUCLEOTIDE SEQUENCE</scope>
    <source>
        <strain evidence="12">Chile</strain>
        <tissue evidence="12">Salivary glands</tissue>
    </source>
</reference>
<keyword evidence="5" id="KW-0156">Chromatin regulator</keyword>
<proteinExistence type="evidence at transcript level"/>
<evidence type="ECO:0000256" key="11">
    <source>
        <dbReference type="SAM" id="MobiDB-lite"/>
    </source>
</evidence>
<keyword evidence="6" id="KW-0805">Transcription regulation</keyword>
<keyword evidence="4" id="KW-0862">Zinc</keyword>
<dbReference type="GO" id="GO:0008270">
    <property type="term" value="F:zinc ion binding"/>
    <property type="evidence" value="ECO:0007669"/>
    <property type="project" value="UniProtKB-KW"/>
</dbReference>
<evidence type="ECO:0000256" key="5">
    <source>
        <dbReference type="ARBA" id="ARBA00022853"/>
    </source>
</evidence>
<keyword evidence="3" id="KW-0863">Zinc-finger</keyword>
<evidence type="ECO:0000256" key="1">
    <source>
        <dbReference type="ARBA" id="ARBA00004123"/>
    </source>
</evidence>
<comment type="function">
    <text evidence="10">Component of the transcription regulatory histone acetylation (HAT) complex SAGA, a multiprotein complex that activates transcription by remodeling chromatin and mediating histone acetylation and deubiquitination. Within the SAGA complex, participates in a subcomplex that specifically deubiquitinates histone H2B. The SAGA complex is recruited to specific gene promoters by activators, where it is required for transcription.</text>
</comment>
<evidence type="ECO:0000313" key="12">
    <source>
        <dbReference type="EMBL" id="JAC13799.1"/>
    </source>
</evidence>
<feature type="compositionally biased region" description="Basic and acidic residues" evidence="11">
    <location>
        <begin position="181"/>
        <end position="198"/>
    </location>
</feature>
<dbReference type="InterPro" id="IPR051078">
    <property type="entry name" value="SGF11"/>
</dbReference>
<dbReference type="Gene3D" id="3.30.160.60">
    <property type="entry name" value="Classic Zinc Finger"/>
    <property type="match status" value="1"/>
</dbReference>
<evidence type="ECO:0000256" key="7">
    <source>
        <dbReference type="ARBA" id="ARBA00023159"/>
    </source>
</evidence>
<evidence type="ECO:0000256" key="4">
    <source>
        <dbReference type="ARBA" id="ARBA00022833"/>
    </source>
</evidence>
<keyword evidence="2" id="KW-0479">Metal-binding</keyword>
<keyword evidence="7 10" id="KW-0010">Activator</keyword>
<organism evidence="12">
    <name type="scientific">Triatoma infestans</name>
    <name type="common">Assassin bug</name>
    <dbReference type="NCBI Taxonomy" id="30076"/>
    <lineage>
        <taxon>Eukaryota</taxon>
        <taxon>Metazoa</taxon>
        <taxon>Ecdysozoa</taxon>
        <taxon>Arthropoda</taxon>
        <taxon>Hexapoda</taxon>
        <taxon>Insecta</taxon>
        <taxon>Pterygota</taxon>
        <taxon>Neoptera</taxon>
        <taxon>Paraneoptera</taxon>
        <taxon>Hemiptera</taxon>
        <taxon>Heteroptera</taxon>
        <taxon>Panheteroptera</taxon>
        <taxon>Cimicomorpha</taxon>
        <taxon>Reduviidae</taxon>
        <taxon>Triatominae</taxon>
        <taxon>Triatoma</taxon>
    </lineage>
</organism>
<dbReference type="AlphaFoldDB" id="A0A023EYT5"/>
<evidence type="ECO:0000256" key="3">
    <source>
        <dbReference type="ARBA" id="ARBA00022771"/>
    </source>
</evidence>
<dbReference type="GO" id="GO:0071819">
    <property type="term" value="C:DUBm complex"/>
    <property type="evidence" value="ECO:0007669"/>
    <property type="project" value="TreeGrafter"/>
</dbReference>
<dbReference type="GO" id="GO:0006357">
    <property type="term" value="P:regulation of transcription by RNA polymerase II"/>
    <property type="evidence" value="ECO:0007669"/>
    <property type="project" value="TreeGrafter"/>
</dbReference>
<evidence type="ECO:0000256" key="10">
    <source>
        <dbReference type="RuleBase" id="RU261113"/>
    </source>
</evidence>
<dbReference type="EMBL" id="GBBI01004913">
    <property type="protein sequence ID" value="JAC13799.1"/>
    <property type="molecule type" value="mRNA"/>
</dbReference>
<keyword evidence="9" id="KW-0539">Nucleus</keyword>
<dbReference type="InterPro" id="IPR013246">
    <property type="entry name" value="SAGA_su_Sgf11"/>
</dbReference>
<evidence type="ECO:0000256" key="2">
    <source>
        <dbReference type="ARBA" id="ARBA00022723"/>
    </source>
</evidence>
<sequence>SDLQEYSKCKLQSYIQKIRHKFMADKNYSEQASHLVLDQLIDDLTLEVVAEYHRAIVKGYADHVYPSNVEEKHESEALSRESELCNEQLEKKVEDIKCPNCTHPINASRFAPHLEKCMRIGRSSSRIASRRIASNSKDSNYAVLSDDEDDEDWNCGNKKNKIIKKFDSKKKKEIKKSNKIISKDLKPGKGDSRSKDECVDWLTSPKMQLSPISSSRLKKGVHDVDTEAEDTSTTPSPADSNSTSSGSASRRKDRVKSKRKIPKKL</sequence>
<feature type="non-terminal residue" evidence="12">
    <location>
        <position position="1"/>
    </location>
</feature>
<feature type="compositionally biased region" description="Low complexity" evidence="11">
    <location>
        <begin position="231"/>
        <end position="248"/>
    </location>
</feature>
<evidence type="ECO:0000256" key="6">
    <source>
        <dbReference type="ARBA" id="ARBA00023015"/>
    </source>
</evidence>
<protein>
    <recommendedName>
        <fullName evidence="10">SAGA-associated factor 11</fullName>
    </recommendedName>
</protein>